<evidence type="ECO:0000256" key="4">
    <source>
        <dbReference type="ARBA" id="ARBA00011903"/>
    </source>
</evidence>
<evidence type="ECO:0000256" key="16">
    <source>
        <dbReference type="SAM" id="Coils"/>
    </source>
</evidence>
<comment type="catalytic activity">
    <reaction evidence="15">
        <text>L-tyrosyl-[protein] + ATP = O-phospho-L-tyrosyl-[protein] + ADP + H(+)</text>
        <dbReference type="Rhea" id="RHEA:10596"/>
        <dbReference type="Rhea" id="RHEA-COMP:10136"/>
        <dbReference type="Rhea" id="RHEA-COMP:20101"/>
        <dbReference type="ChEBI" id="CHEBI:15378"/>
        <dbReference type="ChEBI" id="CHEBI:30616"/>
        <dbReference type="ChEBI" id="CHEBI:46858"/>
        <dbReference type="ChEBI" id="CHEBI:61978"/>
        <dbReference type="ChEBI" id="CHEBI:456216"/>
        <dbReference type="EC" id="2.7.10.2"/>
    </reaction>
</comment>
<keyword evidence="16" id="KW-0175">Coiled coil</keyword>
<keyword evidence="6" id="KW-0997">Cell inner membrane</keyword>
<proteinExistence type="inferred from homology"/>
<keyword evidence="13 17" id="KW-0472">Membrane</keyword>
<keyword evidence="7" id="KW-0808">Transferase</keyword>
<dbReference type="InterPro" id="IPR005702">
    <property type="entry name" value="Wzc-like_C"/>
</dbReference>
<protein>
    <recommendedName>
        <fullName evidence="4">non-specific protein-tyrosine kinase</fullName>
        <ecNumber evidence="4">2.7.10.2</ecNumber>
    </recommendedName>
</protein>
<dbReference type="EMBL" id="JSZA02000048">
    <property type="protein sequence ID" value="KHD06544.2"/>
    <property type="molecule type" value="Genomic_DNA"/>
</dbReference>
<dbReference type="GO" id="GO:0005886">
    <property type="term" value="C:plasma membrane"/>
    <property type="evidence" value="ECO:0007669"/>
    <property type="project" value="UniProtKB-SubCell"/>
</dbReference>
<sequence>MQKQEPVDNERLTSQSDEDEIDLRVFWHIFIKHKWTIFLLTSLIGILTTIVVFSLQPIYRSTAVLLIESDKANVISIKEIYGIESFGKEYYQTQLEILKSWTLVEKVVKKLNLVSHPVYNQKKEESFLRNWLPSSWLSPEVPLTAEKKRDAIIASLRDQLTISAIRNSRLVTISCDSSDKQLAAKVPNTLADLYIESDLEAKLEMTNKAASWLTERVEGLRQNLSNSEKTLQEYMERKNLINVEGVKSVAKKQIEETASNLVNARQEYAQANSVYRQVKALRGKGSEAYESIPAVLNNGLVQSLKQAELDAERKVSELSERYGQRHPKIIAATSDLEKAKANTARQIQRVVEGLTKEYEVALANVKALERVLDDNKRKIKELNRKEYELKKLERDVAVNRQLYNMFLTRFKETDASQDVQSLQSTIGRLIDLALVSNWPYKPKKRMIVAISLLLGFIFSTMLAFSLEYLDNTIKDGEDVEQKLGLPMLGSLPKLKLSNTEEFEPLWKFLKEPKTAFAESVRTLRTGAILSCLESEEKIFVITSSVPGEGKTTFSTNQALALGQMEKTLLIDADMRRPSIGKAFGLTKAPGLAELVAGTRKLDECIHHLGEDQKVNLDVIPSGKVPPNPLELLSSPRFKTLLEKLSKEYAYIVIDTAPTMLVSDALVLAKVATKVLYVVKADATPHQVVLDNLKRLRRVDAPVDSIVLNQIQTQKTSKYYYYGKYGYYKNYYKSYYGGGHGYYNSDS</sequence>
<dbReference type="InterPro" id="IPR003856">
    <property type="entry name" value="LPS_length_determ_N"/>
</dbReference>
<evidence type="ECO:0000259" key="19">
    <source>
        <dbReference type="Pfam" id="PF13614"/>
    </source>
</evidence>
<comment type="similarity">
    <text evidence="3">Belongs to the etk/wzc family.</text>
</comment>
<dbReference type="Proteomes" id="UP000030428">
    <property type="component" value="Unassembled WGS sequence"/>
</dbReference>
<evidence type="ECO:0000313" key="22">
    <source>
        <dbReference type="Proteomes" id="UP000030428"/>
    </source>
</evidence>
<keyword evidence="22" id="KW-1185">Reference proteome</keyword>
<dbReference type="PANTHER" id="PTHR32309">
    <property type="entry name" value="TYROSINE-PROTEIN KINASE"/>
    <property type="match status" value="1"/>
</dbReference>
<evidence type="ECO:0000256" key="15">
    <source>
        <dbReference type="ARBA" id="ARBA00051245"/>
    </source>
</evidence>
<dbReference type="InterPro" id="IPR025669">
    <property type="entry name" value="AAA_dom"/>
</dbReference>
<evidence type="ECO:0000256" key="3">
    <source>
        <dbReference type="ARBA" id="ARBA00008883"/>
    </source>
</evidence>
<accession>A0A0A6P8E3</accession>
<keyword evidence="11" id="KW-0067">ATP-binding</keyword>
<keyword evidence="12 17" id="KW-1133">Transmembrane helix</keyword>
<dbReference type="Gene3D" id="3.40.50.300">
    <property type="entry name" value="P-loop containing nucleotide triphosphate hydrolases"/>
    <property type="match status" value="1"/>
</dbReference>
<evidence type="ECO:0000256" key="8">
    <source>
        <dbReference type="ARBA" id="ARBA00022692"/>
    </source>
</evidence>
<dbReference type="SUPFAM" id="SSF52540">
    <property type="entry name" value="P-loop containing nucleoside triphosphate hydrolases"/>
    <property type="match status" value="1"/>
</dbReference>
<organism evidence="21 22">
    <name type="scientific">Candidatus Thiomargarita nelsonii</name>
    <dbReference type="NCBI Taxonomy" id="1003181"/>
    <lineage>
        <taxon>Bacteria</taxon>
        <taxon>Pseudomonadati</taxon>
        <taxon>Pseudomonadota</taxon>
        <taxon>Gammaproteobacteria</taxon>
        <taxon>Thiotrichales</taxon>
        <taxon>Thiotrichaceae</taxon>
        <taxon>Thiomargarita</taxon>
    </lineage>
</organism>
<keyword evidence="10" id="KW-0418">Kinase</keyword>
<feature type="coiled-coil region" evidence="16">
    <location>
        <begin position="351"/>
        <end position="395"/>
    </location>
</feature>
<dbReference type="AlphaFoldDB" id="A0A0A6P8E3"/>
<dbReference type="EC" id="2.7.10.2" evidence="4"/>
<dbReference type="CDD" id="cd05387">
    <property type="entry name" value="BY-kinase"/>
    <property type="match status" value="1"/>
</dbReference>
<dbReference type="InterPro" id="IPR027417">
    <property type="entry name" value="P-loop_NTPase"/>
</dbReference>
<keyword evidence="9" id="KW-0547">Nucleotide-binding</keyword>
<evidence type="ECO:0000313" key="21">
    <source>
        <dbReference type="EMBL" id="KHD06544.2"/>
    </source>
</evidence>
<comment type="caution">
    <text evidence="21">The sequence shown here is derived from an EMBL/GenBank/DDBJ whole genome shotgun (WGS) entry which is preliminary data.</text>
</comment>
<dbReference type="Pfam" id="PF02706">
    <property type="entry name" value="Wzz"/>
    <property type="match status" value="1"/>
</dbReference>
<keyword evidence="8 17" id="KW-0812">Transmembrane</keyword>
<evidence type="ECO:0000256" key="5">
    <source>
        <dbReference type="ARBA" id="ARBA00022475"/>
    </source>
</evidence>
<dbReference type="PANTHER" id="PTHR32309:SF13">
    <property type="entry name" value="FERRIC ENTEROBACTIN TRANSPORT PROTEIN FEPE"/>
    <property type="match status" value="1"/>
</dbReference>
<comment type="similarity">
    <text evidence="2">Belongs to the CpsD/CapB family.</text>
</comment>
<evidence type="ECO:0000256" key="12">
    <source>
        <dbReference type="ARBA" id="ARBA00022989"/>
    </source>
</evidence>
<evidence type="ECO:0000256" key="7">
    <source>
        <dbReference type="ARBA" id="ARBA00022679"/>
    </source>
</evidence>
<feature type="domain" description="AAA" evidence="19">
    <location>
        <begin position="537"/>
        <end position="668"/>
    </location>
</feature>
<comment type="subcellular location">
    <subcellularLocation>
        <location evidence="1">Cell inner membrane</location>
        <topology evidence="1">Multi-pass membrane protein</topology>
    </subcellularLocation>
</comment>
<evidence type="ECO:0000259" key="18">
    <source>
        <dbReference type="Pfam" id="PF02706"/>
    </source>
</evidence>
<dbReference type="InterPro" id="IPR050445">
    <property type="entry name" value="Bact_polysacc_biosynth/exp"/>
</dbReference>
<evidence type="ECO:0000256" key="14">
    <source>
        <dbReference type="ARBA" id="ARBA00023137"/>
    </source>
</evidence>
<feature type="domain" description="Polysaccharide chain length determinant N-terminal" evidence="18">
    <location>
        <begin position="19"/>
        <end position="111"/>
    </location>
</feature>
<evidence type="ECO:0000256" key="1">
    <source>
        <dbReference type="ARBA" id="ARBA00004429"/>
    </source>
</evidence>
<evidence type="ECO:0000256" key="6">
    <source>
        <dbReference type="ARBA" id="ARBA00022519"/>
    </source>
</evidence>
<keyword evidence="14" id="KW-0829">Tyrosine-protein kinase</keyword>
<evidence type="ECO:0000256" key="11">
    <source>
        <dbReference type="ARBA" id="ARBA00022840"/>
    </source>
</evidence>
<feature type="domain" description="Tyrosine-protein kinase G-rich" evidence="20">
    <location>
        <begin position="389"/>
        <end position="464"/>
    </location>
</feature>
<dbReference type="NCBIfam" id="TIGR01007">
    <property type="entry name" value="eps_fam"/>
    <property type="match status" value="1"/>
</dbReference>
<evidence type="ECO:0000256" key="10">
    <source>
        <dbReference type="ARBA" id="ARBA00022777"/>
    </source>
</evidence>
<evidence type="ECO:0000256" key="2">
    <source>
        <dbReference type="ARBA" id="ARBA00007316"/>
    </source>
</evidence>
<dbReference type="InterPro" id="IPR032807">
    <property type="entry name" value="GNVR"/>
</dbReference>
<keyword evidence="5" id="KW-1003">Cell membrane</keyword>
<dbReference type="GO" id="GO:0004715">
    <property type="term" value="F:non-membrane spanning protein tyrosine kinase activity"/>
    <property type="evidence" value="ECO:0007669"/>
    <property type="project" value="UniProtKB-EC"/>
</dbReference>
<reference evidence="21 22" key="1">
    <citation type="journal article" date="2016" name="Front. Microbiol.">
        <title>Single-Cell (Meta-)Genomics of a Dimorphic Candidatus Thiomargarita nelsonii Reveals Genomic Plasticity.</title>
        <authorList>
            <person name="Flood B.E."/>
            <person name="Fliss P."/>
            <person name="Jones D.S."/>
            <person name="Dick G.J."/>
            <person name="Jain S."/>
            <person name="Kaster A.K."/>
            <person name="Winkel M."/>
            <person name="Mussmann M."/>
            <person name="Bailey J."/>
        </authorList>
    </citation>
    <scope>NUCLEOTIDE SEQUENCE [LARGE SCALE GENOMIC DNA]</scope>
    <source>
        <strain evidence="21">Hydrate Ridge</strain>
    </source>
</reference>
<dbReference type="Pfam" id="PF13614">
    <property type="entry name" value="AAA_31"/>
    <property type="match status" value="1"/>
</dbReference>
<dbReference type="GO" id="GO:0005524">
    <property type="term" value="F:ATP binding"/>
    <property type="evidence" value="ECO:0007669"/>
    <property type="project" value="UniProtKB-KW"/>
</dbReference>
<evidence type="ECO:0000256" key="17">
    <source>
        <dbReference type="SAM" id="Phobius"/>
    </source>
</evidence>
<evidence type="ECO:0000256" key="9">
    <source>
        <dbReference type="ARBA" id="ARBA00022741"/>
    </source>
</evidence>
<dbReference type="Pfam" id="PF13807">
    <property type="entry name" value="GNVR"/>
    <property type="match status" value="1"/>
</dbReference>
<feature type="transmembrane region" description="Helical" evidence="17">
    <location>
        <begin position="35"/>
        <end position="55"/>
    </location>
</feature>
<feature type="coiled-coil region" evidence="16">
    <location>
        <begin position="217"/>
        <end position="274"/>
    </location>
</feature>
<name>A0A0A6P8E3_9GAMM</name>
<gene>
    <name evidence="21" type="ORF">PN36_14140</name>
</gene>
<evidence type="ECO:0000259" key="20">
    <source>
        <dbReference type="Pfam" id="PF13807"/>
    </source>
</evidence>
<evidence type="ECO:0000256" key="13">
    <source>
        <dbReference type="ARBA" id="ARBA00023136"/>
    </source>
</evidence>